<evidence type="ECO:0000256" key="1">
    <source>
        <dbReference type="SAM" id="Phobius"/>
    </source>
</evidence>
<reference evidence="2" key="1">
    <citation type="submission" date="2014-09" db="EMBL/GenBank/DDBJ databases">
        <title>Genome sequence of the luminous mushroom Mycena chlorophos for searching fungal bioluminescence genes.</title>
        <authorList>
            <person name="Tanaka Y."/>
            <person name="Kasuga D."/>
            <person name="Oba Y."/>
            <person name="Hase S."/>
            <person name="Sato K."/>
            <person name="Oba Y."/>
            <person name="Sakakibara Y."/>
        </authorList>
    </citation>
    <scope>NUCLEOTIDE SEQUENCE</scope>
</reference>
<evidence type="ECO:0000313" key="2">
    <source>
        <dbReference type="EMBL" id="GAT48328.1"/>
    </source>
</evidence>
<evidence type="ECO:0000313" key="3">
    <source>
        <dbReference type="Proteomes" id="UP000815677"/>
    </source>
</evidence>
<accession>A0ABQ0LB36</accession>
<proteinExistence type="predicted"/>
<dbReference type="Proteomes" id="UP000815677">
    <property type="component" value="Unassembled WGS sequence"/>
</dbReference>
<keyword evidence="3" id="KW-1185">Reference proteome</keyword>
<keyword evidence="1" id="KW-0812">Transmembrane</keyword>
<keyword evidence="1" id="KW-1133">Transmembrane helix</keyword>
<protein>
    <submittedName>
        <fullName evidence="2">Uncharacterized protein</fullName>
    </submittedName>
</protein>
<organism evidence="2 3">
    <name type="scientific">Mycena chlorophos</name>
    <name type="common">Agaric fungus</name>
    <name type="synonym">Agaricus chlorophos</name>
    <dbReference type="NCBI Taxonomy" id="658473"/>
    <lineage>
        <taxon>Eukaryota</taxon>
        <taxon>Fungi</taxon>
        <taxon>Dikarya</taxon>
        <taxon>Basidiomycota</taxon>
        <taxon>Agaricomycotina</taxon>
        <taxon>Agaricomycetes</taxon>
        <taxon>Agaricomycetidae</taxon>
        <taxon>Agaricales</taxon>
        <taxon>Marasmiineae</taxon>
        <taxon>Mycenaceae</taxon>
        <taxon>Mycena</taxon>
    </lineage>
</organism>
<name>A0ABQ0LB36_MYCCL</name>
<gene>
    <name evidence="2" type="ORF">MCHLO_05745</name>
</gene>
<keyword evidence="1" id="KW-0472">Membrane</keyword>
<dbReference type="EMBL" id="DF844460">
    <property type="protein sequence ID" value="GAT48328.1"/>
    <property type="molecule type" value="Genomic_DNA"/>
</dbReference>
<sequence length="137" mass="15682">MLRARYTAVPTSDEDEDALEFEYNDTVSRLRNLNAGTPHSPAFFADEDEEGMLTRIRPESYPHDPRFDVPTPPAWQRMALLLSIPVAILLAFSVLYLCATFTALRVVPVVRMHSLLHLRTRLQQLPLQSQKSSLDFR</sequence>
<feature type="transmembrane region" description="Helical" evidence="1">
    <location>
        <begin position="78"/>
        <end position="104"/>
    </location>
</feature>